<comment type="caution">
    <text evidence="1">The sequence shown here is derived from an EMBL/GenBank/DDBJ whole genome shotgun (WGS) entry which is preliminary data.</text>
</comment>
<sequence>MTNYRRNSMFMCTKSANSYQGFGTCSSIPAKHLESSNNHCLFRAAVIIYCRNKGLVGDKRNKKHLSDPLQCCPEDQQSRAESVLPNQELPNIAAVGDGHIPSRVTEQILQPTLEKYITDLKTLAKPCIYKEQDEMIRDRVVYGIKNQAVREKLLPEVTH</sequence>
<gene>
    <name evidence="1" type="ORF">QYM36_007702</name>
</gene>
<dbReference type="EMBL" id="JAVRJZ010000001">
    <property type="protein sequence ID" value="KAK2726950.1"/>
    <property type="molecule type" value="Genomic_DNA"/>
</dbReference>
<dbReference type="Proteomes" id="UP001187531">
    <property type="component" value="Unassembled WGS sequence"/>
</dbReference>
<proteinExistence type="predicted"/>
<protein>
    <submittedName>
        <fullName evidence="1">Uncharacterized protein</fullName>
    </submittedName>
</protein>
<dbReference type="AlphaFoldDB" id="A0AA88IE30"/>
<accession>A0AA88IE30</accession>
<name>A0AA88IE30_ARTSF</name>
<keyword evidence="2" id="KW-1185">Reference proteome</keyword>
<organism evidence="1 2">
    <name type="scientific">Artemia franciscana</name>
    <name type="common">Brine shrimp</name>
    <name type="synonym">Artemia sanfranciscana</name>
    <dbReference type="NCBI Taxonomy" id="6661"/>
    <lineage>
        <taxon>Eukaryota</taxon>
        <taxon>Metazoa</taxon>
        <taxon>Ecdysozoa</taxon>
        <taxon>Arthropoda</taxon>
        <taxon>Crustacea</taxon>
        <taxon>Branchiopoda</taxon>
        <taxon>Anostraca</taxon>
        <taxon>Artemiidae</taxon>
        <taxon>Artemia</taxon>
    </lineage>
</organism>
<reference evidence="1" key="1">
    <citation type="submission" date="2023-07" db="EMBL/GenBank/DDBJ databases">
        <title>Chromosome-level genome assembly of Artemia franciscana.</title>
        <authorList>
            <person name="Jo E."/>
        </authorList>
    </citation>
    <scope>NUCLEOTIDE SEQUENCE</scope>
    <source>
        <tissue evidence="1">Whole body</tissue>
    </source>
</reference>
<evidence type="ECO:0000313" key="2">
    <source>
        <dbReference type="Proteomes" id="UP001187531"/>
    </source>
</evidence>
<evidence type="ECO:0000313" key="1">
    <source>
        <dbReference type="EMBL" id="KAK2726950.1"/>
    </source>
</evidence>